<dbReference type="EMBL" id="ML120489">
    <property type="protein sequence ID" value="RPA91742.1"/>
    <property type="molecule type" value="Genomic_DNA"/>
</dbReference>
<organism evidence="2 3">
    <name type="scientific">Choiromyces venosus 120613-1</name>
    <dbReference type="NCBI Taxonomy" id="1336337"/>
    <lineage>
        <taxon>Eukaryota</taxon>
        <taxon>Fungi</taxon>
        <taxon>Dikarya</taxon>
        <taxon>Ascomycota</taxon>
        <taxon>Pezizomycotina</taxon>
        <taxon>Pezizomycetes</taxon>
        <taxon>Pezizales</taxon>
        <taxon>Tuberaceae</taxon>
        <taxon>Choiromyces</taxon>
    </lineage>
</organism>
<dbReference type="OrthoDB" id="1577640at2759"/>
<dbReference type="AlphaFoldDB" id="A0A3N4J017"/>
<accession>A0A3N4J017</accession>
<feature type="non-terminal residue" evidence="2">
    <location>
        <position position="1"/>
    </location>
</feature>
<keyword evidence="3" id="KW-1185">Reference proteome</keyword>
<proteinExistence type="predicted"/>
<reference evidence="2 3" key="1">
    <citation type="journal article" date="2018" name="Nat. Ecol. Evol.">
        <title>Pezizomycetes genomes reveal the molecular basis of ectomycorrhizal truffle lifestyle.</title>
        <authorList>
            <person name="Murat C."/>
            <person name="Payen T."/>
            <person name="Noel B."/>
            <person name="Kuo A."/>
            <person name="Morin E."/>
            <person name="Chen J."/>
            <person name="Kohler A."/>
            <person name="Krizsan K."/>
            <person name="Balestrini R."/>
            <person name="Da Silva C."/>
            <person name="Montanini B."/>
            <person name="Hainaut M."/>
            <person name="Levati E."/>
            <person name="Barry K.W."/>
            <person name="Belfiori B."/>
            <person name="Cichocki N."/>
            <person name="Clum A."/>
            <person name="Dockter R.B."/>
            <person name="Fauchery L."/>
            <person name="Guy J."/>
            <person name="Iotti M."/>
            <person name="Le Tacon F."/>
            <person name="Lindquist E.A."/>
            <person name="Lipzen A."/>
            <person name="Malagnac F."/>
            <person name="Mello A."/>
            <person name="Molinier V."/>
            <person name="Miyauchi S."/>
            <person name="Poulain J."/>
            <person name="Riccioni C."/>
            <person name="Rubini A."/>
            <person name="Sitrit Y."/>
            <person name="Splivallo R."/>
            <person name="Traeger S."/>
            <person name="Wang M."/>
            <person name="Zifcakova L."/>
            <person name="Wipf D."/>
            <person name="Zambonelli A."/>
            <person name="Paolocci F."/>
            <person name="Nowrousian M."/>
            <person name="Ottonello S."/>
            <person name="Baldrian P."/>
            <person name="Spatafora J.W."/>
            <person name="Henrissat B."/>
            <person name="Nagy L.G."/>
            <person name="Aury J.M."/>
            <person name="Wincker P."/>
            <person name="Grigoriev I.V."/>
            <person name="Bonfante P."/>
            <person name="Martin F.M."/>
        </authorList>
    </citation>
    <scope>NUCLEOTIDE SEQUENCE [LARGE SCALE GENOMIC DNA]</scope>
    <source>
        <strain evidence="2 3">120613-1</strain>
    </source>
</reference>
<dbReference type="PANTHER" id="PTHR10039">
    <property type="entry name" value="AMELOGENIN"/>
    <property type="match status" value="1"/>
</dbReference>
<sequence length="167" mass="18844">SIHRRRQKLHQKANGLHDVYAATLDRISRQRGDKPRLGMEVLLWVSLAQWPLSVSELCDALRVKIGSTDLNTKNIPPIRALLGSCLGLVTVDKETSRVRLIHSTLQEYHLQAHTSLFDHGHAKIAEVCLTYLNFSAVRALPRSVETAPVNMPFLIYASYHWGYHAGK</sequence>
<dbReference type="InterPro" id="IPR054471">
    <property type="entry name" value="GPIID_WHD"/>
</dbReference>
<evidence type="ECO:0000313" key="3">
    <source>
        <dbReference type="Proteomes" id="UP000276215"/>
    </source>
</evidence>
<dbReference type="Proteomes" id="UP000276215">
    <property type="component" value="Unassembled WGS sequence"/>
</dbReference>
<evidence type="ECO:0000313" key="2">
    <source>
        <dbReference type="EMBL" id="RPA91742.1"/>
    </source>
</evidence>
<protein>
    <recommendedName>
        <fullName evidence="1">GPI inositol-deacylase winged helix domain-containing protein</fullName>
    </recommendedName>
</protein>
<dbReference type="PANTHER" id="PTHR10039:SF15">
    <property type="entry name" value="NACHT DOMAIN-CONTAINING PROTEIN"/>
    <property type="match status" value="1"/>
</dbReference>
<dbReference type="STRING" id="1336337.A0A3N4J017"/>
<feature type="domain" description="GPI inositol-deacylase winged helix" evidence="1">
    <location>
        <begin position="37"/>
        <end position="111"/>
    </location>
</feature>
<evidence type="ECO:0000259" key="1">
    <source>
        <dbReference type="Pfam" id="PF22939"/>
    </source>
</evidence>
<dbReference type="Pfam" id="PF22939">
    <property type="entry name" value="WHD_GPIID"/>
    <property type="match status" value="1"/>
</dbReference>
<gene>
    <name evidence="2" type="ORF">L873DRAFT_1712878</name>
</gene>
<name>A0A3N4J017_9PEZI</name>